<dbReference type="Gene3D" id="2.60.40.790">
    <property type="match status" value="1"/>
</dbReference>
<dbReference type="Proteomes" id="UP000676336">
    <property type="component" value="Unassembled WGS sequence"/>
</dbReference>
<feature type="domain" description="SHSP" evidence="3">
    <location>
        <begin position="375"/>
        <end position="483"/>
    </location>
</feature>
<dbReference type="Pfam" id="PF01926">
    <property type="entry name" value="MMR_HSR1"/>
    <property type="match status" value="1"/>
</dbReference>
<dbReference type="SUPFAM" id="SSF52540">
    <property type="entry name" value="P-loop containing nucleoside triphosphate hydrolases"/>
    <property type="match status" value="1"/>
</dbReference>
<dbReference type="EMBL" id="CAJNRE010009230">
    <property type="protein sequence ID" value="CAF2080287.1"/>
    <property type="molecule type" value="Genomic_DNA"/>
</dbReference>
<evidence type="ECO:0000256" key="2">
    <source>
        <dbReference type="RuleBase" id="RU003616"/>
    </source>
</evidence>
<dbReference type="CDD" id="cd00882">
    <property type="entry name" value="Ras_like_GTPase"/>
    <property type="match status" value="1"/>
</dbReference>
<evidence type="ECO:0000313" key="5">
    <source>
        <dbReference type="EMBL" id="CAF4884806.1"/>
    </source>
</evidence>
<dbReference type="InterPro" id="IPR002068">
    <property type="entry name" value="A-crystallin/Hsp20_dom"/>
</dbReference>
<name>A0A816SE27_9BILA</name>
<gene>
    <name evidence="4" type="ORF">MBJ925_LOCUS18444</name>
    <name evidence="5" type="ORF">SMN809_LOCUS50984</name>
</gene>
<comment type="caution">
    <text evidence="4">The sequence shown here is derived from an EMBL/GenBank/DDBJ whole genome shotgun (WGS) entry which is preliminary data.</text>
</comment>
<dbReference type="PANTHER" id="PTHR34726:SF3">
    <property type="entry name" value="GUANYLATE-BINDING PROTEIN N-TERMINAL DOMAIN-CONTAINING PROTEIN-RELATED"/>
    <property type="match status" value="1"/>
</dbReference>
<sequence>MEALLQLILGSSEESKSYDDPTALELSTDSPDIYRKSSIPTPYDVTIRINSLVALSTSGWEIVLGNNASESNSSIPKDNRGVIVAVLGSYNRGKSFLLNELCGLNLPSGNLIHTEGVSITAGRKQAENIIFIDTAGTDTAIQKDKLDDRKATEALIREIVLHLCSFIIIVVNRLRATDQSYIQQVLMHSKTSESKTNIIIVHNLLDVETVQDVETIIKNEVEFLFDAKPDNMKLKMNQDCTDVSFFHSSNNGIDIRHFIFTKNGTDAAKIWNSQSIDGIMNILQAATDARRNLKIITEMINFVNTKLPQLFTNTHDDNSSENNQKRLQIQMHVRKPFIVLSHRKDMENLEHDPYPLSLSPKLLYDDAGYFIGISSMDNGEWKPLYNLYETEDEILAIVELAGFKQGDTRVGVGEESITIEGQRVNFKESLSNPTAHQEKIPMGKFKLEIPFKCRIDQDRVKLEYNEGLYKFTIPKKKATVKYL</sequence>
<accession>A0A816SE27</accession>
<dbReference type="AlphaFoldDB" id="A0A816SE27"/>
<evidence type="ECO:0000259" key="3">
    <source>
        <dbReference type="PROSITE" id="PS01031"/>
    </source>
</evidence>
<dbReference type="Pfam" id="PF00011">
    <property type="entry name" value="HSP20"/>
    <property type="match status" value="1"/>
</dbReference>
<dbReference type="GO" id="GO:0005525">
    <property type="term" value="F:GTP binding"/>
    <property type="evidence" value="ECO:0007669"/>
    <property type="project" value="InterPro"/>
</dbReference>
<dbReference type="InterPro" id="IPR027417">
    <property type="entry name" value="P-loop_NTPase"/>
</dbReference>
<dbReference type="CDD" id="cd06464">
    <property type="entry name" value="ACD_sHsps-like"/>
    <property type="match status" value="1"/>
</dbReference>
<proteinExistence type="inferred from homology"/>
<organism evidence="4 6">
    <name type="scientific">Rotaria magnacalcarata</name>
    <dbReference type="NCBI Taxonomy" id="392030"/>
    <lineage>
        <taxon>Eukaryota</taxon>
        <taxon>Metazoa</taxon>
        <taxon>Spiralia</taxon>
        <taxon>Gnathifera</taxon>
        <taxon>Rotifera</taxon>
        <taxon>Eurotatoria</taxon>
        <taxon>Bdelloidea</taxon>
        <taxon>Philodinida</taxon>
        <taxon>Philodinidae</taxon>
        <taxon>Rotaria</taxon>
    </lineage>
</organism>
<evidence type="ECO:0000313" key="4">
    <source>
        <dbReference type="EMBL" id="CAF2080287.1"/>
    </source>
</evidence>
<evidence type="ECO:0000256" key="1">
    <source>
        <dbReference type="PROSITE-ProRule" id="PRU00285"/>
    </source>
</evidence>
<comment type="similarity">
    <text evidence="1 2">Belongs to the small heat shock protein (HSP20) family.</text>
</comment>
<dbReference type="InterPro" id="IPR006073">
    <property type="entry name" value="GTP-bd"/>
</dbReference>
<dbReference type="InterPro" id="IPR008978">
    <property type="entry name" value="HSP20-like_chaperone"/>
</dbReference>
<reference evidence="4" key="1">
    <citation type="submission" date="2021-02" db="EMBL/GenBank/DDBJ databases">
        <authorList>
            <person name="Nowell W R."/>
        </authorList>
    </citation>
    <scope>NUCLEOTIDE SEQUENCE</scope>
</reference>
<dbReference type="PROSITE" id="PS01031">
    <property type="entry name" value="SHSP"/>
    <property type="match status" value="1"/>
</dbReference>
<dbReference type="Proteomes" id="UP000663824">
    <property type="component" value="Unassembled WGS sequence"/>
</dbReference>
<dbReference type="Gene3D" id="3.40.50.300">
    <property type="entry name" value="P-loop containing nucleotide triphosphate hydrolases"/>
    <property type="match status" value="1"/>
</dbReference>
<dbReference type="EMBL" id="CAJOBI010169863">
    <property type="protein sequence ID" value="CAF4884806.1"/>
    <property type="molecule type" value="Genomic_DNA"/>
</dbReference>
<evidence type="ECO:0000313" key="6">
    <source>
        <dbReference type="Proteomes" id="UP000663824"/>
    </source>
</evidence>
<protein>
    <recommendedName>
        <fullName evidence="3">SHSP domain-containing protein</fullName>
    </recommendedName>
</protein>
<dbReference type="SUPFAM" id="SSF49764">
    <property type="entry name" value="HSP20-like chaperones"/>
    <property type="match status" value="1"/>
</dbReference>
<dbReference type="PANTHER" id="PTHR34726">
    <property type="entry name" value="GBP DOMAIN-CONTAINING PROTEIN"/>
    <property type="match status" value="1"/>
</dbReference>